<dbReference type="Proteomes" id="UP000476055">
    <property type="component" value="Unassembled WGS sequence"/>
</dbReference>
<dbReference type="EMBL" id="VUMU01000009">
    <property type="protein sequence ID" value="MST58282.1"/>
    <property type="molecule type" value="Genomic_DNA"/>
</dbReference>
<comment type="caution">
    <text evidence="2">The sequence shown here is derived from an EMBL/GenBank/DDBJ whole genome shotgun (WGS) entry which is preliminary data.</text>
</comment>
<keyword evidence="3" id="KW-1185">Reference proteome</keyword>
<keyword evidence="1" id="KW-1133">Transmembrane helix</keyword>
<organism evidence="2 3">
    <name type="scientific">Waltera intestinalis</name>
    <dbReference type="NCBI Taxonomy" id="2606635"/>
    <lineage>
        <taxon>Bacteria</taxon>
        <taxon>Bacillati</taxon>
        <taxon>Bacillota</taxon>
        <taxon>Clostridia</taxon>
        <taxon>Lachnospirales</taxon>
        <taxon>Lachnospiraceae</taxon>
        <taxon>Waltera</taxon>
    </lineage>
</organism>
<feature type="transmembrane region" description="Helical" evidence="1">
    <location>
        <begin position="12"/>
        <end position="32"/>
    </location>
</feature>
<evidence type="ECO:0000313" key="2">
    <source>
        <dbReference type="EMBL" id="MST58282.1"/>
    </source>
</evidence>
<keyword evidence="1" id="KW-0812">Transmembrane</keyword>
<evidence type="ECO:0008006" key="4">
    <source>
        <dbReference type="Google" id="ProtNLM"/>
    </source>
</evidence>
<evidence type="ECO:0000256" key="1">
    <source>
        <dbReference type="SAM" id="Phobius"/>
    </source>
</evidence>
<evidence type="ECO:0000313" key="3">
    <source>
        <dbReference type="Proteomes" id="UP000476055"/>
    </source>
</evidence>
<protein>
    <recommendedName>
        <fullName evidence="4">Type II secretion system protein</fullName>
    </recommendedName>
</protein>
<dbReference type="AlphaFoldDB" id="A0A6L5YKV5"/>
<accession>A0A6L5YKV5</accession>
<dbReference type="RefSeq" id="WP_154496473.1">
    <property type="nucleotide sequence ID" value="NZ_VUMU01000009.1"/>
</dbReference>
<gene>
    <name evidence="2" type="ORF">FYJ59_08540</name>
</gene>
<proteinExistence type="predicted"/>
<name>A0A6L5YKV5_9FIRM</name>
<keyword evidence="1" id="KW-0472">Membrane</keyword>
<reference evidence="2 3" key="1">
    <citation type="submission" date="2019-08" db="EMBL/GenBank/DDBJ databases">
        <title>In-depth cultivation of the pig gut microbiome towards novel bacterial diversity and tailored functional studies.</title>
        <authorList>
            <person name="Wylensek D."/>
            <person name="Hitch T.C.A."/>
            <person name="Clavel T."/>
        </authorList>
    </citation>
    <scope>NUCLEOTIDE SEQUENCE [LARGE SCALE GENOMIC DNA]</scope>
    <source>
        <strain evidence="2 3">WCA3-601-WT-6H</strain>
    </source>
</reference>
<sequence length="121" mass="13221">MTGRKKEAGNVGEILTMGLCILALTAVMISYMENVQLIAKKAEVGQLARCYLLKMETVGYLAAQDQTQLTAELEKLGMTGIDYEGSTLNPAGYGNDVVLQIHGRLGETYEIYEKRVSTAKN</sequence>